<dbReference type="PANTHER" id="PTHR44591">
    <property type="entry name" value="STRESS RESPONSE REGULATOR PROTEIN 1"/>
    <property type="match status" value="1"/>
</dbReference>
<name>A0ABQ2WHP1_9ALTE</name>
<dbReference type="Proteomes" id="UP000634667">
    <property type="component" value="Unassembled WGS sequence"/>
</dbReference>
<keyword evidence="5" id="KW-1185">Reference proteome</keyword>
<dbReference type="SUPFAM" id="SSF52172">
    <property type="entry name" value="CheY-like"/>
    <property type="match status" value="1"/>
</dbReference>
<sequence length="134" mass="14783">MPYSQLAVLIVDDAATVRACLRQILAPLGFGKIHDAATGQRALALLNEQRYDMIFLDIELPDYDGRILLTEFKKQTVGTHVVMCSSHHSFDNVHLCLKGGASNFIVKPFSSLKINSIVKHCLSKRAAQCNSNTP</sequence>
<dbReference type="RefSeq" id="WP_189481373.1">
    <property type="nucleotide sequence ID" value="NZ_BMYR01000004.1"/>
</dbReference>
<reference evidence="5" key="1">
    <citation type="journal article" date="2019" name="Int. J. Syst. Evol. Microbiol.">
        <title>The Global Catalogue of Microorganisms (GCM) 10K type strain sequencing project: providing services to taxonomists for standard genome sequencing and annotation.</title>
        <authorList>
            <consortium name="The Broad Institute Genomics Platform"/>
            <consortium name="The Broad Institute Genome Sequencing Center for Infectious Disease"/>
            <person name="Wu L."/>
            <person name="Ma J."/>
        </authorList>
    </citation>
    <scope>NUCLEOTIDE SEQUENCE [LARGE SCALE GENOMIC DNA]</scope>
    <source>
        <strain evidence="5">KCTC 23723</strain>
    </source>
</reference>
<gene>
    <name evidence="4" type="ORF">GCM10008111_11220</name>
</gene>
<dbReference type="CDD" id="cd00156">
    <property type="entry name" value="REC"/>
    <property type="match status" value="1"/>
</dbReference>
<dbReference type="Pfam" id="PF00072">
    <property type="entry name" value="Response_reg"/>
    <property type="match status" value="1"/>
</dbReference>
<protein>
    <submittedName>
        <fullName evidence="4">Response regulator</fullName>
    </submittedName>
</protein>
<keyword evidence="1 2" id="KW-0597">Phosphoprotein</keyword>
<feature type="modified residue" description="4-aspartylphosphate" evidence="2">
    <location>
        <position position="57"/>
    </location>
</feature>
<dbReference type="SMART" id="SM00448">
    <property type="entry name" value="REC"/>
    <property type="match status" value="1"/>
</dbReference>
<proteinExistence type="predicted"/>
<dbReference type="EMBL" id="BMYR01000004">
    <property type="protein sequence ID" value="GGW56976.1"/>
    <property type="molecule type" value="Genomic_DNA"/>
</dbReference>
<dbReference type="InterPro" id="IPR050595">
    <property type="entry name" value="Bact_response_regulator"/>
</dbReference>
<accession>A0ABQ2WHP1</accession>
<feature type="domain" description="Response regulatory" evidence="3">
    <location>
        <begin position="7"/>
        <end position="122"/>
    </location>
</feature>
<evidence type="ECO:0000313" key="4">
    <source>
        <dbReference type="EMBL" id="GGW56976.1"/>
    </source>
</evidence>
<organism evidence="4 5">
    <name type="scientific">Alishewanella tabrizica</name>
    <dbReference type="NCBI Taxonomy" id="671278"/>
    <lineage>
        <taxon>Bacteria</taxon>
        <taxon>Pseudomonadati</taxon>
        <taxon>Pseudomonadota</taxon>
        <taxon>Gammaproteobacteria</taxon>
        <taxon>Alteromonadales</taxon>
        <taxon>Alteromonadaceae</taxon>
        <taxon>Alishewanella</taxon>
    </lineage>
</organism>
<dbReference type="InterPro" id="IPR011006">
    <property type="entry name" value="CheY-like_superfamily"/>
</dbReference>
<dbReference type="Gene3D" id="3.40.50.2300">
    <property type="match status" value="1"/>
</dbReference>
<evidence type="ECO:0000259" key="3">
    <source>
        <dbReference type="PROSITE" id="PS50110"/>
    </source>
</evidence>
<dbReference type="PROSITE" id="PS50110">
    <property type="entry name" value="RESPONSE_REGULATORY"/>
    <property type="match status" value="1"/>
</dbReference>
<dbReference type="InterPro" id="IPR001789">
    <property type="entry name" value="Sig_transdc_resp-reg_receiver"/>
</dbReference>
<comment type="caution">
    <text evidence="4">The sequence shown here is derived from an EMBL/GenBank/DDBJ whole genome shotgun (WGS) entry which is preliminary data.</text>
</comment>
<evidence type="ECO:0000256" key="2">
    <source>
        <dbReference type="PROSITE-ProRule" id="PRU00169"/>
    </source>
</evidence>
<evidence type="ECO:0000313" key="5">
    <source>
        <dbReference type="Proteomes" id="UP000634667"/>
    </source>
</evidence>
<evidence type="ECO:0000256" key="1">
    <source>
        <dbReference type="ARBA" id="ARBA00022553"/>
    </source>
</evidence>
<dbReference type="PANTHER" id="PTHR44591:SF3">
    <property type="entry name" value="RESPONSE REGULATORY DOMAIN-CONTAINING PROTEIN"/>
    <property type="match status" value="1"/>
</dbReference>